<dbReference type="GO" id="GO:0016757">
    <property type="term" value="F:glycosyltransferase activity"/>
    <property type="evidence" value="ECO:0007669"/>
    <property type="project" value="InterPro"/>
</dbReference>
<dbReference type="GO" id="GO:0009103">
    <property type="term" value="P:lipopolysaccharide biosynthetic process"/>
    <property type="evidence" value="ECO:0007669"/>
    <property type="project" value="TreeGrafter"/>
</dbReference>
<dbReference type="SUPFAM" id="SSF53756">
    <property type="entry name" value="UDP-Glycosyltransferase/glycogen phosphorylase"/>
    <property type="match status" value="1"/>
</dbReference>
<evidence type="ECO:0000313" key="4">
    <source>
        <dbReference type="Proteomes" id="UP000176364"/>
    </source>
</evidence>
<organism evidence="3 4">
    <name type="scientific">Candidatus Beckwithbacteria bacterium RIFCSPLOWO2_02_FULL_47_23</name>
    <dbReference type="NCBI Taxonomy" id="1797463"/>
    <lineage>
        <taxon>Bacteria</taxon>
        <taxon>Candidatus Beckwithiibacteriota</taxon>
    </lineage>
</organism>
<gene>
    <name evidence="3" type="ORF">A3I57_03840</name>
</gene>
<name>A0A1F5E0F2_9BACT</name>
<comment type="caution">
    <text evidence="3">The sequence shown here is derived from an EMBL/GenBank/DDBJ whole genome shotgun (WGS) entry which is preliminary data.</text>
</comment>
<reference evidence="3 4" key="1">
    <citation type="journal article" date="2016" name="Nat. Commun.">
        <title>Thousands of microbial genomes shed light on interconnected biogeochemical processes in an aquifer system.</title>
        <authorList>
            <person name="Anantharaman K."/>
            <person name="Brown C.T."/>
            <person name="Hug L.A."/>
            <person name="Sharon I."/>
            <person name="Castelle C.J."/>
            <person name="Probst A.J."/>
            <person name="Thomas B.C."/>
            <person name="Singh A."/>
            <person name="Wilkins M.J."/>
            <person name="Karaoz U."/>
            <person name="Brodie E.L."/>
            <person name="Williams K.H."/>
            <person name="Hubbard S.S."/>
            <person name="Banfield J.F."/>
        </authorList>
    </citation>
    <scope>NUCLEOTIDE SEQUENCE [LARGE SCALE GENOMIC DNA]</scope>
</reference>
<keyword evidence="1" id="KW-0808">Transferase</keyword>
<dbReference type="EMBL" id="MEZQ01000020">
    <property type="protein sequence ID" value="OGD60784.1"/>
    <property type="molecule type" value="Genomic_DNA"/>
</dbReference>
<evidence type="ECO:0000256" key="1">
    <source>
        <dbReference type="ARBA" id="ARBA00022679"/>
    </source>
</evidence>
<dbReference type="PANTHER" id="PTHR46401:SF2">
    <property type="entry name" value="GLYCOSYLTRANSFERASE WBBK-RELATED"/>
    <property type="match status" value="1"/>
</dbReference>
<dbReference type="Pfam" id="PF00534">
    <property type="entry name" value="Glycos_transf_1"/>
    <property type="match status" value="1"/>
</dbReference>
<evidence type="ECO:0000259" key="2">
    <source>
        <dbReference type="Pfam" id="PF00534"/>
    </source>
</evidence>
<dbReference type="Gene3D" id="3.40.50.2000">
    <property type="entry name" value="Glycogen Phosphorylase B"/>
    <property type="match status" value="2"/>
</dbReference>
<proteinExistence type="predicted"/>
<dbReference type="Proteomes" id="UP000176364">
    <property type="component" value="Unassembled WGS sequence"/>
</dbReference>
<dbReference type="PANTHER" id="PTHR46401">
    <property type="entry name" value="GLYCOSYLTRANSFERASE WBBK-RELATED"/>
    <property type="match status" value="1"/>
</dbReference>
<dbReference type="InterPro" id="IPR001296">
    <property type="entry name" value="Glyco_trans_1"/>
</dbReference>
<dbReference type="AlphaFoldDB" id="A0A1F5E0F2"/>
<protein>
    <recommendedName>
        <fullName evidence="2">Glycosyl transferase family 1 domain-containing protein</fullName>
    </recommendedName>
</protein>
<dbReference type="CDD" id="cd03801">
    <property type="entry name" value="GT4_PimA-like"/>
    <property type="match status" value="1"/>
</dbReference>
<sequence>MTIICVARLVKTKRIDQLIKAVLGLQPMPKLIIVGHGPQEKPLKNLAQGNVKFLQNLPRKDLIQILRRSDLFCLPSVVEGFGIATIEAMACGLPAVLADIPVNREVTRNGQGAVFFEPENIADLTDKIKSIKAVYKQKQAEAFKLARTYSWERIYKETKAVYETCLHH</sequence>
<feature type="domain" description="Glycosyl transferase family 1" evidence="2">
    <location>
        <begin position="2"/>
        <end position="133"/>
    </location>
</feature>
<accession>A0A1F5E0F2</accession>
<evidence type="ECO:0000313" key="3">
    <source>
        <dbReference type="EMBL" id="OGD60784.1"/>
    </source>
</evidence>